<feature type="compositionally biased region" description="Basic and acidic residues" evidence="1">
    <location>
        <begin position="57"/>
        <end position="74"/>
    </location>
</feature>
<feature type="region of interest" description="Disordered" evidence="1">
    <location>
        <begin position="53"/>
        <end position="74"/>
    </location>
</feature>
<keyword evidence="3" id="KW-1185">Reference proteome</keyword>
<comment type="caution">
    <text evidence="2">The sequence shown here is derived from an EMBL/GenBank/DDBJ whole genome shotgun (WGS) entry which is preliminary data.</text>
</comment>
<proteinExistence type="predicted"/>
<protein>
    <submittedName>
        <fullName evidence="2">Uncharacterized protein</fullName>
    </submittedName>
</protein>
<evidence type="ECO:0000256" key="1">
    <source>
        <dbReference type="SAM" id="MobiDB-lite"/>
    </source>
</evidence>
<evidence type="ECO:0000313" key="3">
    <source>
        <dbReference type="Proteomes" id="UP000218231"/>
    </source>
</evidence>
<dbReference type="Proteomes" id="UP000218231">
    <property type="component" value="Unassembled WGS sequence"/>
</dbReference>
<sequence length="74" mass="8355">MEVKRRHSSSASATHVDSSDRPASTQQHYLVQQSGFNRFGQHQLEKFELHGGIGQGKETDLHRGFKGDRYLESA</sequence>
<gene>
    <name evidence="2" type="ORF">WR25_02778</name>
</gene>
<accession>A0A2A2L655</accession>
<evidence type="ECO:0000313" key="2">
    <source>
        <dbReference type="EMBL" id="PAV81575.1"/>
    </source>
</evidence>
<dbReference type="AlphaFoldDB" id="A0A2A2L655"/>
<reference evidence="2 3" key="1">
    <citation type="journal article" date="2017" name="Curr. Biol.">
        <title>Genome architecture and evolution of a unichromosomal asexual nematode.</title>
        <authorList>
            <person name="Fradin H."/>
            <person name="Zegar C."/>
            <person name="Gutwein M."/>
            <person name="Lucas J."/>
            <person name="Kovtun M."/>
            <person name="Corcoran D."/>
            <person name="Baugh L.R."/>
            <person name="Kiontke K."/>
            <person name="Gunsalus K."/>
            <person name="Fitch D.H."/>
            <person name="Piano F."/>
        </authorList>
    </citation>
    <scope>NUCLEOTIDE SEQUENCE [LARGE SCALE GENOMIC DNA]</scope>
    <source>
        <strain evidence="2">PF1309</strain>
    </source>
</reference>
<organism evidence="2 3">
    <name type="scientific">Diploscapter pachys</name>
    <dbReference type="NCBI Taxonomy" id="2018661"/>
    <lineage>
        <taxon>Eukaryota</taxon>
        <taxon>Metazoa</taxon>
        <taxon>Ecdysozoa</taxon>
        <taxon>Nematoda</taxon>
        <taxon>Chromadorea</taxon>
        <taxon>Rhabditida</taxon>
        <taxon>Rhabditina</taxon>
        <taxon>Rhabditomorpha</taxon>
        <taxon>Rhabditoidea</taxon>
        <taxon>Rhabditidae</taxon>
        <taxon>Diploscapter</taxon>
    </lineage>
</organism>
<name>A0A2A2L655_9BILA</name>
<feature type="region of interest" description="Disordered" evidence="1">
    <location>
        <begin position="1"/>
        <end position="27"/>
    </location>
</feature>
<dbReference type="EMBL" id="LIAE01007154">
    <property type="protein sequence ID" value="PAV81575.1"/>
    <property type="molecule type" value="Genomic_DNA"/>
</dbReference>